<dbReference type="SUPFAM" id="SSF52540">
    <property type="entry name" value="P-loop containing nucleoside triphosphate hydrolases"/>
    <property type="match status" value="2"/>
</dbReference>
<accession>A0A366LD31</accession>
<dbReference type="PANTHER" id="PTHR42855">
    <property type="entry name" value="ABC TRANSPORTER ATP-BINDING SUBUNIT"/>
    <property type="match status" value="1"/>
</dbReference>
<dbReference type="Pfam" id="PF00005">
    <property type="entry name" value="ABC_tran"/>
    <property type="match status" value="2"/>
</dbReference>
<evidence type="ECO:0000256" key="2">
    <source>
        <dbReference type="ARBA" id="ARBA00022840"/>
    </source>
</evidence>
<dbReference type="InterPro" id="IPR051309">
    <property type="entry name" value="ABCF_ATPase"/>
</dbReference>
<dbReference type="EMBL" id="QNQU01000001">
    <property type="protein sequence ID" value="RBQ11756.1"/>
    <property type="molecule type" value="Genomic_DNA"/>
</dbReference>
<keyword evidence="6" id="KW-1185">Reference proteome</keyword>
<evidence type="ECO:0000256" key="3">
    <source>
        <dbReference type="SAM" id="MobiDB-lite"/>
    </source>
</evidence>
<dbReference type="SMART" id="SM00382">
    <property type="entry name" value="AAA"/>
    <property type="match status" value="2"/>
</dbReference>
<evidence type="ECO:0000256" key="1">
    <source>
        <dbReference type="ARBA" id="ARBA00022741"/>
    </source>
</evidence>
<dbReference type="InterPro" id="IPR003593">
    <property type="entry name" value="AAA+_ATPase"/>
</dbReference>
<dbReference type="GO" id="GO:0016887">
    <property type="term" value="F:ATP hydrolysis activity"/>
    <property type="evidence" value="ECO:0007669"/>
    <property type="project" value="InterPro"/>
</dbReference>
<dbReference type="InterPro" id="IPR017871">
    <property type="entry name" value="ABC_transporter-like_CS"/>
</dbReference>
<evidence type="ECO:0000259" key="4">
    <source>
        <dbReference type="PROSITE" id="PS50893"/>
    </source>
</evidence>
<feature type="compositionally biased region" description="Basic and acidic residues" evidence="3">
    <location>
        <begin position="250"/>
        <end position="267"/>
    </location>
</feature>
<dbReference type="Proteomes" id="UP000252081">
    <property type="component" value="Unassembled WGS sequence"/>
</dbReference>
<sequence length="529" mass="59203">MSLIIKSLSYIHPDNQQLFLDLNLTINKGEKAALVGINGAGKSTLLQMIAGRIIPSSGEISYHEKPWYMPQHLGEYDQLSIAGALKVDKKLAALQAILDGSAEVDHFSVLDDDWEIEKKVEAALHKWGLENFGLEEQLGNLSGGQKTKVFLAALDLHDPELILLDEPSNHLDARARKKLYSFILQSKATVLLVSHDRHLLNLMNKTLELSKKGIEVFGGNFEFYQQQKEDKVNALQAQLNEQAKTLKQTEKRAREVAYKRQQQESRGRSAGQGNSMPRIIAGGLKSKSERSTAKVIDAQHDKISSLAETMRETRSQILQYQVLKINIGSSGMHPGKVLVEAENLNFAYRSNRLWTKLHFQIRSADRVQIEGENGTGKTTLLKIITANLEPLEGNFSRADFSYLYLDQDYSMVDPELTIYEQVQQYNTRGLEEHELKATLIYSQFDAASFDRKCDGLSGGEKMKLSLCCLSVGNQAPDVLILDEPTNNLDVQSLEILTAAVRDFEGTLLVISHDEYFTAEIGINKKIILG</sequence>
<gene>
    <name evidence="5" type="ORF">DRW42_00305</name>
</gene>
<organism evidence="5 6">
    <name type="scientific">Pedobacter miscanthi</name>
    <dbReference type="NCBI Taxonomy" id="2259170"/>
    <lineage>
        <taxon>Bacteria</taxon>
        <taxon>Pseudomonadati</taxon>
        <taxon>Bacteroidota</taxon>
        <taxon>Sphingobacteriia</taxon>
        <taxon>Sphingobacteriales</taxon>
        <taxon>Sphingobacteriaceae</taxon>
        <taxon>Pedobacter</taxon>
    </lineage>
</organism>
<dbReference type="InterPro" id="IPR027417">
    <property type="entry name" value="P-loop_NTPase"/>
</dbReference>
<keyword evidence="2 5" id="KW-0067">ATP-binding</keyword>
<dbReference type="InterPro" id="IPR003439">
    <property type="entry name" value="ABC_transporter-like_ATP-bd"/>
</dbReference>
<keyword evidence="1" id="KW-0547">Nucleotide-binding</keyword>
<dbReference type="PROSITE" id="PS00211">
    <property type="entry name" value="ABC_TRANSPORTER_1"/>
    <property type="match status" value="1"/>
</dbReference>
<name>A0A366LD31_9SPHI</name>
<dbReference type="PROSITE" id="PS50893">
    <property type="entry name" value="ABC_TRANSPORTER_2"/>
    <property type="match status" value="2"/>
</dbReference>
<protein>
    <submittedName>
        <fullName evidence="5">ABC transporter ATP-binding protein</fullName>
    </submittedName>
</protein>
<evidence type="ECO:0000313" key="5">
    <source>
        <dbReference type="EMBL" id="RBQ11756.1"/>
    </source>
</evidence>
<evidence type="ECO:0000313" key="6">
    <source>
        <dbReference type="Proteomes" id="UP000252081"/>
    </source>
</evidence>
<dbReference type="OrthoDB" id="9804035at2"/>
<feature type="region of interest" description="Disordered" evidence="3">
    <location>
        <begin position="250"/>
        <end position="293"/>
    </location>
</feature>
<proteinExistence type="predicted"/>
<dbReference type="Gene3D" id="3.40.50.300">
    <property type="entry name" value="P-loop containing nucleotide triphosphate hydrolases"/>
    <property type="match status" value="2"/>
</dbReference>
<feature type="domain" description="ABC transporter" evidence="4">
    <location>
        <begin position="3"/>
        <end position="236"/>
    </location>
</feature>
<dbReference type="PANTHER" id="PTHR42855:SF2">
    <property type="entry name" value="DRUG RESISTANCE ABC TRANSPORTER,ATP-BINDING PROTEIN"/>
    <property type="match status" value="1"/>
</dbReference>
<feature type="domain" description="ABC transporter" evidence="4">
    <location>
        <begin position="339"/>
        <end position="528"/>
    </location>
</feature>
<dbReference type="AlphaFoldDB" id="A0A366LD31"/>
<comment type="caution">
    <text evidence="5">The sequence shown here is derived from an EMBL/GenBank/DDBJ whole genome shotgun (WGS) entry which is preliminary data.</text>
</comment>
<dbReference type="FunFam" id="3.40.50.300:FF:001320">
    <property type="entry name" value="Heme ABC transporter ATP-binding protein"/>
    <property type="match status" value="1"/>
</dbReference>
<dbReference type="GO" id="GO:0005524">
    <property type="term" value="F:ATP binding"/>
    <property type="evidence" value="ECO:0007669"/>
    <property type="project" value="UniProtKB-KW"/>
</dbReference>
<dbReference type="CDD" id="cd03221">
    <property type="entry name" value="ABCF_EF-3"/>
    <property type="match status" value="2"/>
</dbReference>
<reference evidence="5 6" key="1">
    <citation type="submission" date="2018-07" db="EMBL/GenBank/DDBJ databases">
        <title>A draft genome of a endophytic bacteria, a new species of Pedobacter.</title>
        <authorList>
            <person name="Zhang Z.D."/>
            <person name="Chen Z.J."/>
        </authorList>
    </citation>
    <scope>NUCLEOTIDE SEQUENCE [LARGE SCALE GENOMIC DNA]</scope>
    <source>
        <strain evidence="5 6">RS10</strain>
    </source>
</reference>